<accession>A0ABT0CEC4</accession>
<protein>
    <submittedName>
        <fullName evidence="1">Uncharacterized protein</fullName>
    </submittedName>
</protein>
<sequence length="46" mass="4924">MDSRAALDNGIPQQLGIQRPAVAVKNCREISKDAQGAAPGQLYQSR</sequence>
<name>A0ABT0CEC4_THEVL</name>
<dbReference type="RefSeq" id="WP_244352371.1">
    <property type="nucleotide sequence ID" value="NZ_JAFIRA010000048.1"/>
</dbReference>
<evidence type="ECO:0000313" key="1">
    <source>
        <dbReference type="EMBL" id="MCJ2544134.1"/>
    </source>
</evidence>
<proteinExistence type="predicted"/>
<comment type="caution">
    <text evidence="1">The sequence shown here is derived from an EMBL/GenBank/DDBJ whole genome shotgun (WGS) entry which is preliminary data.</text>
</comment>
<keyword evidence="2" id="KW-1185">Reference proteome</keyword>
<evidence type="ECO:0000313" key="2">
    <source>
        <dbReference type="Proteomes" id="UP000830835"/>
    </source>
</evidence>
<organism evidence="1 2">
    <name type="scientific">Thermostichus vulcanus str. 'Rupite'</name>
    <dbReference type="NCBI Taxonomy" id="2813851"/>
    <lineage>
        <taxon>Bacteria</taxon>
        <taxon>Bacillati</taxon>
        <taxon>Cyanobacteriota</taxon>
        <taxon>Cyanophyceae</taxon>
        <taxon>Thermostichales</taxon>
        <taxon>Thermostichaceae</taxon>
        <taxon>Thermostichus</taxon>
    </lineage>
</organism>
<dbReference type="Proteomes" id="UP000830835">
    <property type="component" value="Unassembled WGS sequence"/>
</dbReference>
<reference evidence="1" key="1">
    <citation type="submission" date="2021-02" db="EMBL/GenBank/DDBJ databases">
        <title>The CRISPR/cas machinery reduction and long-range gene transfer in the hot spring cyanobacterium Synechococcus.</title>
        <authorList>
            <person name="Dvorak P."/>
            <person name="Jahodarova E."/>
            <person name="Hasler P."/>
            <person name="Poulickova A."/>
        </authorList>
    </citation>
    <scope>NUCLEOTIDE SEQUENCE</scope>
    <source>
        <strain evidence="1">Rupite</strain>
    </source>
</reference>
<dbReference type="EMBL" id="JAFIRA010000048">
    <property type="protein sequence ID" value="MCJ2544134.1"/>
    <property type="molecule type" value="Genomic_DNA"/>
</dbReference>
<gene>
    <name evidence="1" type="ORF">JX360_14685</name>
</gene>